<gene>
    <name evidence="1" type="ORF">GCM10007414_16690</name>
</gene>
<reference evidence="2" key="1">
    <citation type="journal article" date="2019" name="Int. J. Syst. Evol. Microbiol.">
        <title>The Global Catalogue of Microorganisms (GCM) 10K type strain sequencing project: providing services to taxonomists for standard genome sequencing and annotation.</title>
        <authorList>
            <consortium name="The Broad Institute Genomics Platform"/>
            <consortium name="The Broad Institute Genome Sequencing Center for Infectious Disease"/>
            <person name="Wu L."/>
            <person name="Ma J."/>
        </authorList>
    </citation>
    <scope>NUCLEOTIDE SEQUENCE [LARGE SCALE GENOMIC DNA]</scope>
    <source>
        <strain evidence="2">CGMCC 1.10131</strain>
    </source>
</reference>
<keyword evidence="2" id="KW-1185">Reference proteome</keyword>
<name>A0ABQ1I119_9ALTE</name>
<comment type="caution">
    <text evidence="1">The sequence shown here is derived from an EMBL/GenBank/DDBJ whole genome shotgun (WGS) entry which is preliminary data.</text>
</comment>
<proteinExistence type="predicted"/>
<evidence type="ECO:0000313" key="2">
    <source>
        <dbReference type="Proteomes" id="UP000651977"/>
    </source>
</evidence>
<protein>
    <recommendedName>
        <fullName evidence="3">DUF2797 domain-containing protein</fullName>
    </recommendedName>
</protein>
<dbReference type="EMBL" id="BMDY01000008">
    <property type="protein sequence ID" value="GGB04049.1"/>
    <property type="molecule type" value="Genomic_DNA"/>
</dbReference>
<dbReference type="Pfam" id="PF10977">
    <property type="entry name" value="DUF2797"/>
    <property type="match status" value="1"/>
</dbReference>
<dbReference type="InterPro" id="IPR021246">
    <property type="entry name" value="DUF2797"/>
</dbReference>
<dbReference type="RefSeq" id="WP_055733627.1">
    <property type="nucleotide sequence ID" value="NZ_BMDY01000008.1"/>
</dbReference>
<dbReference type="Proteomes" id="UP000651977">
    <property type="component" value="Unassembled WGS sequence"/>
</dbReference>
<evidence type="ECO:0000313" key="1">
    <source>
        <dbReference type="EMBL" id="GGB04049.1"/>
    </source>
</evidence>
<accession>A0ABQ1I119</accession>
<evidence type="ECO:0008006" key="3">
    <source>
        <dbReference type="Google" id="ProtNLM"/>
    </source>
</evidence>
<organism evidence="1 2">
    <name type="scientific">Agarivorans gilvus</name>
    <dbReference type="NCBI Taxonomy" id="680279"/>
    <lineage>
        <taxon>Bacteria</taxon>
        <taxon>Pseudomonadati</taxon>
        <taxon>Pseudomonadota</taxon>
        <taxon>Gammaproteobacteria</taxon>
        <taxon>Alteromonadales</taxon>
        <taxon>Alteromonadaceae</taxon>
        <taxon>Agarivorans</taxon>
    </lineage>
</organism>
<sequence length="272" mass="30849">MQGHLSKMRAELGEQIQYYLPIGEQELHLNPLIGKSFSFEFTGKINCRNCGKASKKSYSQGYCFVCMRKLASCDMCIMKPETCHYDQGTCREPEWGDEHCMIPHFVYLANTSGLKVGITRHTQIPTRWIDQGATQALPILKVATRQLSGLVEVELAKLIADKTNWRAMLKGDALELDLVAERERLLPEIEAALAQLKERFGEHAIERLPEQEVLDLHYPVNSYPSKISSFNLDKNPLVEGQLQGIKGQYLIFNNGVINIRKFGSYEVKVLES</sequence>